<dbReference type="Pfam" id="PF00069">
    <property type="entry name" value="Pkinase"/>
    <property type="match status" value="2"/>
</dbReference>
<feature type="region of interest" description="Disordered" evidence="14">
    <location>
        <begin position="954"/>
        <end position="980"/>
    </location>
</feature>
<evidence type="ECO:0000259" key="16">
    <source>
        <dbReference type="PROSITE" id="PS51285"/>
    </source>
</evidence>
<evidence type="ECO:0000256" key="14">
    <source>
        <dbReference type="SAM" id="MobiDB-lite"/>
    </source>
</evidence>
<dbReference type="SMART" id="SM00133">
    <property type="entry name" value="S_TK_X"/>
    <property type="match status" value="1"/>
</dbReference>
<organism evidence="17 18">
    <name type="scientific">Spodoptera frugiperda</name>
    <name type="common">Fall armyworm</name>
    <dbReference type="NCBI Taxonomy" id="7108"/>
    <lineage>
        <taxon>Eukaryota</taxon>
        <taxon>Metazoa</taxon>
        <taxon>Ecdysozoa</taxon>
        <taxon>Arthropoda</taxon>
        <taxon>Hexapoda</taxon>
        <taxon>Insecta</taxon>
        <taxon>Pterygota</taxon>
        <taxon>Neoptera</taxon>
        <taxon>Endopterygota</taxon>
        <taxon>Lepidoptera</taxon>
        <taxon>Glossata</taxon>
        <taxon>Ditrysia</taxon>
        <taxon>Noctuoidea</taxon>
        <taxon>Noctuidae</taxon>
        <taxon>Amphipyrinae</taxon>
        <taxon>Spodoptera</taxon>
    </lineage>
</organism>
<dbReference type="SUPFAM" id="SSF56112">
    <property type="entry name" value="Protein kinase-like (PK-like)"/>
    <property type="match status" value="2"/>
</dbReference>
<feature type="compositionally biased region" description="Polar residues" evidence="14">
    <location>
        <begin position="962"/>
        <end position="972"/>
    </location>
</feature>
<dbReference type="Proteomes" id="UP000829999">
    <property type="component" value="Chromosome 17"/>
</dbReference>
<keyword evidence="4" id="KW-0723">Serine/threonine-protein kinase</keyword>
<dbReference type="OrthoDB" id="6764942at2759"/>
<feature type="compositionally biased region" description="Basic residues" evidence="14">
    <location>
        <begin position="1241"/>
        <end position="1272"/>
    </location>
</feature>
<protein>
    <recommendedName>
        <fullName evidence="3">non-specific serine/threonine protein kinase</fullName>
        <ecNumber evidence="3">2.7.11.1</ecNumber>
    </recommendedName>
</protein>
<gene>
    <name evidence="18" type="primary">LOC118276808</name>
</gene>
<evidence type="ECO:0000256" key="6">
    <source>
        <dbReference type="ARBA" id="ARBA00022679"/>
    </source>
</evidence>
<comment type="cofactor">
    <cofactor evidence="1">
        <name>Mg(2+)</name>
        <dbReference type="ChEBI" id="CHEBI:18420"/>
    </cofactor>
</comment>
<feature type="compositionally biased region" description="Basic and acidic residues" evidence="14">
    <location>
        <begin position="1150"/>
        <end position="1164"/>
    </location>
</feature>
<keyword evidence="7" id="KW-0677">Repeat</keyword>
<feature type="compositionally biased region" description="Basic residues" evidence="14">
    <location>
        <begin position="1068"/>
        <end position="1084"/>
    </location>
</feature>
<dbReference type="PROSITE" id="PS00108">
    <property type="entry name" value="PROTEIN_KINASE_ST"/>
    <property type="match status" value="2"/>
</dbReference>
<dbReference type="GeneID" id="118276808"/>
<evidence type="ECO:0000256" key="12">
    <source>
        <dbReference type="ARBA" id="ARBA00048679"/>
    </source>
</evidence>
<comment type="similarity">
    <text evidence="2">Belongs to the protein kinase superfamily. AGC Ser/Thr protein kinase family. S6 kinase subfamily.</text>
</comment>
<keyword evidence="5" id="KW-0597">Phosphoprotein</keyword>
<dbReference type="GO" id="GO:0005524">
    <property type="term" value="F:ATP binding"/>
    <property type="evidence" value="ECO:0007669"/>
    <property type="project" value="UniProtKB-UniRule"/>
</dbReference>
<dbReference type="InterPro" id="IPR017441">
    <property type="entry name" value="Protein_kinase_ATP_BS"/>
</dbReference>
<evidence type="ECO:0000256" key="11">
    <source>
        <dbReference type="ARBA" id="ARBA00047899"/>
    </source>
</evidence>
<evidence type="ECO:0000256" key="4">
    <source>
        <dbReference type="ARBA" id="ARBA00022527"/>
    </source>
</evidence>
<dbReference type="Gene3D" id="3.30.200.20">
    <property type="entry name" value="Phosphorylase Kinase, domain 1"/>
    <property type="match status" value="2"/>
</dbReference>
<evidence type="ECO:0000313" key="17">
    <source>
        <dbReference type="Proteomes" id="UP000829999"/>
    </source>
</evidence>
<dbReference type="InterPro" id="IPR000719">
    <property type="entry name" value="Prot_kinase_dom"/>
</dbReference>
<comment type="catalytic activity">
    <reaction evidence="12">
        <text>L-seryl-[protein] + ATP = O-phospho-L-seryl-[protein] + ADP + H(+)</text>
        <dbReference type="Rhea" id="RHEA:17989"/>
        <dbReference type="Rhea" id="RHEA-COMP:9863"/>
        <dbReference type="Rhea" id="RHEA-COMP:11604"/>
        <dbReference type="ChEBI" id="CHEBI:15378"/>
        <dbReference type="ChEBI" id="CHEBI:29999"/>
        <dbReference type="ChEBI" id="CHEBI:30616"/>
        <dbReference type="ChEBI" id="CHEBI:83421"/>
        <dbReference type="ChEBI" id="CHEBI:456216"/>
        <dbReference type="EC" id="2.7.11.1"/>
    </reaction>
</comment>
<keyword evidence="8 13" id="KW-0547">Nucleotide-binding</keyword>
<feature type="compositionally biased region" description="Low complexity" evidence="14">
    <location>
        <begin position="1191"/>
        <end position="1204"/>
    </location>
</feature>
<dbReference type="InterPro" id="IPR017892">
    <property type="entry name" value="Pkinase_C"/>
</dbReference>
<evidence type="ECO:0000256" key="3">
    <source>
        <dbReference type="ARBA" id="ARBA00012513"/>
    </source>
</evidence>
<dbReference type="FunFam" id="3.30.200.20:FF:000686">
    <property type="entry name" value="Ribosomal protein S6 kinase"/>
    <property type="match status" value="1"/>
</dbReference>
<keyword evidence="10 13" id="KW-0067">ATP-binding</keyword>
<feature type="compositionally biased region" description="Basic and acidic residues" evidence="14">
    <location>
        <begin position="1085"/>
        <end position="1141"/>
    </location>
</feature>
<dbReference type="SMART" id="SM00220">
    <property type="entry name" value="S_TKc"/>
    <property type="match status" value="2"/>
</dbReference>
<feature type="compositionally biased region" description="Basic and acidic residues" evidence="14">
    <location>
        <begin position="163"/>
        <end position="173"/>
    </location>
</feature>
<feature type="region of interest" description="Disordered" evidence="14">
    <location>
        <begin position="1066"/>
        <end position="1272"/>
    </location>
</feature>
<dbReference type="InterPro" id="IPR000961">
    <property type="entry name" value="AGC-kinase_C"/>
</dbReference>
<keyword evidence="6" id="KW-0808">Transferase</keyword>
<feature type="compositionally biased region" description="Low complexity" evidence="14">
    <location>
        <begin position="142"/>
        <end position="162"/>
    </location>
</feature>
<evidence type="ECO:0000259" key="15">
    <source>
        <dbReference type="PROSITE" id="PS50011"/>
    </source>
</evidence>
<evidence type="ECO:0000256" key="5">
    <source>
        <dbReference type="ARBA" id="ARBA00022553"/>
    </source>
</evidence>
<dbReference type="PROSITE" id="PS51285">
    <property type="entry name" value="AGC_KINASE_CTER"/>
    <property type="match status" value="1"/>
</dbReference>
<feature type="domain" description="Protein kinase" evidence="15">
    <location>
        <begin position="292"/>
        <end position="560"/>
    </location>
</feature>
<dbReference type="Gene3D" id="1.10.510.10">
    <property type="entry name" value="Transferase(Phosphotransferase) domain 1"/>
    <property type="match status" value="2"/>
</dbReference>
<dbReference type="AlphaFoldDB" id="A0A9R0DYT7"/>
<evidence type="ECO:0000256" key="10">
    <source>
        <dbReference type="ARBA" id="ARBA00022840"/>
    </source>
</evidence>
<dbReference type="EC" id="2.7.11.1" evidence="3"/>
<dbReference type="GO" id="GO:0004674">
    <property type="term" value="F:protein serine/threonine kinase activity"/>
    <property type="evidence" value="ECO:0007669"/>
    <property type="project" value="UniProtKB-KW"/>
</dbReference>
<dbReference type="RefSeq" id="XP_050555638.1">
    <property type="nucleotide sequence ID" value="XM_050699681.1"/>
</dbReference>
<evidence type="ECO:0000256" key="7">
    <source>
        <dbReference type="ARBA" id="ARBA00022737"/>
    </source>
</evidence>
<name>A0A9R0DYT7_SPOFR</name>
<dbReference type="FunFam" id="1.10.510.10:FF:000109">
    <property type="entry name" value="Ribosomal protein S6 kinase"/>
    <property type="match status" value="1"/>
</dbReference>
<dbReference type="InterPro" id="IPR011009">
    <property type="entry name" value="Kinase-like_dom_sf"/>
</dbReference>
<evidence type="ECO:0000313" key="18">
    <source>
        <dbReference type="RefSeq" id="XP_050555638.1"/>
    </source>
</evidence>
<feature type="domain" description="AGC-kinase C-terminal" evidence="16">
    <location>
        <begin position="561"/>
        <end position="629"/>
    </location>
</feature>
<accession>A0A9R0DYT7</accession>
<dbReference type="PANTHER" id="PTHR24351">
    <property type="entry name" value="RIBOSOMAL PROTEIN S6 KINASE"/>
    <property type="match status" value="1"/>
</dbReference>
<keyword evidence="9" id="KW-0418">Kinase</keyword>
<evidence type="ECO:0000256" key="8">
    <source>
        <dbReference type="ARBA" id="ARBA00022741"/>
    </source>
</evidence>
<evidence type="ECO:0000256" key="1">
    <source>
        <dbReference type="ARBA" id="ARBA00001946"/>
    </source>
</evidence>
<dbReference type="InterPro" id="IPR008271">
    <property type="entry name" value="Ser/Thr_kinase_AS"/>
</dbReference>
<feature type="binding site" evidence="13">
    <location>
        <position position="324"/>
    </location>
    <ligand>
        <name>ATP</name>
        <dbReference type="ChEBI" id="CHEBI:30616"/>
    </ligand>
</feature>
<keyword evidence="17" id="KW-1185">Reference proteome</keyword>
<evidence type="ECO:0000256" key="9">
    <source>
        <dbReference type="ARBA" id="ARBA00022777"/>
    </source>
</evidence>
<reference evidence="18" key="1">
    <citation type="submission" date="2025-08" db="UniProtKB">
        <authorList>
            <consortium name="RefSeq"/>
        </authorList>
    </citation>
    <scope>IDENTIFICATION</scope>
    <source>
        <tissue evidence="18">Whole larval tissue</tissue>
    </source>
</reference>
<evidence type="ECO:0000256" key="13">
    <source>
        <dbReference type="PROSITE-ProRule" id="PRU10141"/>
    </source>
</evidence>
<feature type="binding site" evidence="13">
    <location>
        <position position="693"/>
    </location>
    <ligand>
        <name>ATP</name>
        <dbReference type="ChEBI" id="CHEBI:30616"/>
    </ligand>
</feature>
<evidence type="ECO:0000256" key="2">
    <source>
        <dbReference type="ARBA" id="ARBA00009804"/>
    </source>
</evidence>
<proteinExistence type="inferred from homology"/>
<sequence>MESPLLDSKNVEVTVNRSVSSSSNQLIPDNLELPDDTFRMSLDNFSMIGENVTIGREMSVDGSVGTNAETPTMELPTPLQTPDAQTPDIASPDIVQNPKSPDVEQTPDIESSDIIQTPEIESPDAVQTPDIATPDTVDTPGIESPGIESPAPEESPPIIETPKISDAKAEPRRPQTLLQLSLTKKSDNEIFVKPSPVIDLMSPAKMLQFEVEASSATPTMKRAAVDFDFFSKNNFEEYFAEVEAKYDNEVEDPGDGSTTFKETPVIVKTDTVRHEIGYVNLNGAAKVDISHFDLLKVLGTGAYGKVFLVRKRCGIDEGKLYAMKVLKKASIVQKLKTAEHTRTERQVLEAVRACPFLVTLHYAFQTDAKLHLILDYVAGGELFTHLYQREHFSENEVRIYIAEIILALEQLHKLGIIYRDIKLENILLDAEGHIVLTDFGLSKEFCGGESRAYSFCGTIEYMAPEVVRSGSQGHDIAVDWWSVGVLTYELLTGASPFTVEGEKNTQQEITKRIVRCSYPVPPDVSPEVQDFIRKLLVKDPRRRLGGGEHDAEELKRHPFFQNLDWEAVARREIPAPFVPVLTHAADTCNFADEFTRMPPTDSPAQAPKHHDKLFLGYSYVAPSILFSENVISDQIWMQATGQKHDKLKGWVAKDSPFFQKYSVELSTPLLGDGSYSVCRKCIHRQTGKEYAVKIISTQKKDIKQEIELLKACQGCPYIITLHEVFHDSAFTYIVTELASGGELASQLSGGALAERTARRLLAQLALALRHMHARKVVHRDLKPENILLSTRCLEEARVKVVDFGFARRSPECPEERPRMMTPCFSLPYAAPEVVARARSQAAPGYGPQCDLWSLGVVYYYMLCGKAPFQPVSKKEPITAFMDRIRTGNFTMDGQIWESISTESKRIVMGLLAVDPLRRFGTDELLAALGVAIPEPTSFKLADMTKADLYKRRYKNKHRESSASEAGTSQSDTTEPEEKETSLIDTINNLKNRMNHNSLEKDVELIKANTIETPVAESPEPSYDIDDDVPPVKPVEKTYSKSRSKLDDYIYIESSQGLDGTEVAFPKTSRVKKSKSPVPRKRRKVEPKPKKEVNGERELRSKVENGTRGRATKEVEKRVLRSKSGTEKNRATKESIENEKTVVTRVTRKRKYEELTKPVLREKGQNGRASSKLSTEPVVEDRKVLRARKAKAAPAAEPELGGARMTRSRRRRLEVSLSPSEVPALAASFDSARVTSVESSKSHTKAKRAPPAKAKAKPKPSKPKRGRGRPGRR</sequence>
<dbReference type="Pfam" id="PF00433">
    <property type="entry name" value="Pkinase_C"/>
    <property type="match status" value="1"/>
</dbReference>
<dbReference type="PROSITE" id="PS50011">
    <property type="entry name" value="PROTEIN_KINASE_DOM"/>
    <property type="match status" value="2"/>
</dbReference>
<feature type="domain" description="Protein kinase" evidence="15">
    <location>
        <begin position="664"/>
        <end position="937"/>
    </location>
</feature>
<feature type="region of interest" description="Disordered" evidence="14">
    <location>
        <begin position="62"/>
        <end position="173"/>
    </location>
</feature>
<dbReference type="CDD" id="cd05583">
    <property type="entry name" value="STKc_MSK_N"/>
    <property type="match status" value="1"/>
</dbReference>
<comment type="catalytic activity">
    <reaction evidence="11">
        <text>L-threonyl-[protein] + ATP = O-phospho-L-threonyl-[protein] + ADP + H(+)</text>
        <dbReference type="Rhea" id="RHEA:46608"/>
        <dbReference type="Rhea" id="RHEA-COMP:11060"/>
        <dbReference type="Rhea" id="RHEA-COMP:11605"/>
        <dbReference type="ChEBI" id="CHEBI:15378"/>
        <dbReference type="ChEBI" id="CHEBI:30013"/>
        <dbReference type="ChEBI" id="CHEBI:30616"/>
        <dbReference type="ChEBI" id="CHEBI:61977"/>
        <dbReference type="ChEBI" id="CHEBI:456216"/>
        <dbReference type="EC" id="2.7.11.1"/>
    </reaction>
</comment>
<dbReference type="PROSITE" id="PS00107">
    <property type="entry name" value="PROTEIN_KINASE_ATP"/>
    <property type="match status" value="2"/>
</dbReference>